<evidence type="ECO:0000256" key="8">
    <source>
        <dbReference type="PROSITE-ProRule" id="PRU00460"/>
    </source>
</evidence>
<evidence type="ECO:0008006" key="16">
    <source>
        <dbReference type="Google" id="ProtNLM"/>
    </source>
</evidence>
<dbReference type="CDD" id="cd00055">
    <property type="entry name" value="EGF_Lam"/>
    <property type="match status" value="3"/>
</dbReference>
<keyword evidence="5" id="KW-0325">Glycoprotein</keyword>
<dbReference type="SMART" id="SM00136">
    <property type="entry name" value="LamNT"/>
    <property type="match status" value="1"/>
</dbReference>
<evidence type="ECO:0000259" key="12">
    <source>
        <dbReference type="PROSITE" id="PS50027"/>
    </source>
</evidence>
<dbReference type="GO" id="GO:0007409">
    <property type="term" value="P:axonogenesis"/>
    <property type="evidence" value="ECO:0007669"/>
    <property type="project" value="TreeGrafter"/>
</dbReference>
<dbReference type="SMART" id="SM00180">
    <property type="entry name" value="EGF_Lam"/>
    <property type="match status" value="3"/>
</dbReference>
<feature type="region of interest" description="Disordered" evidence="9">
    <location>
        <begin position="640"/>
        <end position="745"/>
    </location>
</feature>
<dbReference type="FunFam" id="2.10.25.10:FF:001161">
    <property type="entry name" value="Netrin-G2"/>
    <property type="match status" value="1"/>
</dbReference>
<feature type="compositionally biased region" description="Low complexity" evidence="9">
    <location>
        <begin position="640"/>
        <end position="676"/>
    </location>
</feature>
<feature type="compositionally biased region" description="Polar residues" evidence="9">
    <location>
        <begin position="1083"/>
        <end position="1098"/>
    </location>
</feature>
<dbReference type="PROSITE" id="PS00022">
    <property type="entry name" value="EGF_1"/>
    <property type="match status" value="1"/>
</dbReference>
<dbReference type="InterPro" id="IPR056863">
    <property type="entry name" value="LMN_ATRN_NET-like_EGF"/>
</dbReference>
<dbReference type="KEGG" id="aoce:111581606"/>
<dbReference type="InterPro" id="IPR000742">
    <property type="entry name" value="EGF"/>
</dbReference>
<dbReference type="PROSITE" id="PS50026">
    <property type="entry name" value="EGF_3"/>
    <property type="match status" value="1"/>
</dbReference>
<dbReference type="Gene3D" id="2.10.25.10">
    <property type="entry name" value="Laminin"/>
    <property type="match status" value="4"/>
</dbReference>
<feature type="disulfide bond" evidence="8">
    <location>
        <begin position="1321"/>
        <end position="1333"/>
    </location>
</feature>
<evidence type="ECO:0000256" key="6">
    <source>
        <dbReference type="ARBA" id="ARBA00023292"/>
    </source>
</evidence>
<dbReference type="SUPFAM" id="SSF57196">
    <property type="entry name" value="EGF/Laminin"/>
    <property type="match status" value="3"/>
</dbReference>
<sequence>MSVHLIIFILLVFLPPASSQLDVCRSLRSSEAGPGWEFYACQPPPTNMKEGMQIRVDPPGITCGNPPERFCTLENPYLCSDECDASSPDLSHPPQLMGDRERGGLITYWQTVTWSRYPEPLLANITLSWNKSLEVVDDIVVTFEYGRPTSMVLEKSLDKGVTWQPYQYYADDCLEAFGMSPKRVSDLAPSNLTRVICTEQYSRWVGAKEEKVVVFEVRARFVVFAGPKLINMDALYTRMETVKGLRDFFTFTNLRLRLLRPALGGTYVQRDNLLKYFYAISNIDVPARCKCNLHASQCVLRDATLQCECDHNTSGQDCQRCSQGFKSRSWRPGSYLPLPKGSGNPCEAEETASTAGDSASSDRPSASSDGVTDTTTTTTTVATTTTTTTTDTAITADSIAYRPTTTTDSITTESSIDTTTAADSTTTITDCTTTTTDTTLTDSTIDITTTIDSTASDNTTTTGNIPTDSTITSADCATSISDSTTTIDTTISTTDSTIYDPISTSDSAMTTLIYLMTTDKSTGRSPTFSDTVSTSTAWSTTTAEISTTIDTTTVFDTTSTSITDFTSTSNDDDFPRAGIDSITTFPTAEFTSVSSTTTTAGSDTFPDSHSTAGPTVDTAPFNSPALDIGDTVTIADTTIPSTTISTSSPTSNHPTDSEVSISDPVTPPSDSTSGTVNTNLVTITVPPSTGAASSTGVSSPAIGLTSDQAPAEDTPPTGPAPTSQAGDAPPTAGADTTVVPPDTLLDVPPKNIPLIVPFPDMPLPEEAPPVLPSPDAPPPDMPPPDEAPPVLPSLNIPSPDMPFPDVLLVLPTSGVPPPDDSPPDEVSLVPPTPGVPPLDTLPPDVPLTDVPVDIPPPDVPSPDEVPPDVPSPDEAPPDVPSPDEAPPDISSPDVLPPEVPLPDIPLEVQPSDIPPPDVSLPDLPSPDDLPPDASLALSPDVTLPGLPSSDIPPEVPSSRNPDTSIDVPPPDPPSSDISPELSSSRTPEPSIDVAPPDVAPPDVPPEVASSRTPDIPPPDGESPEVSPSDASRPAPDGPVESVLPPFEEDLPGPAIDTESIPSNPSDPAGDLALVEFTFPDPDNLNSVESGQDSESDSGTALVGKLRTISIDFHGPVDAPGSKSSDPGLDPSSAEQDTVQTGNGEPESTTRDSSVPDPSSVAENPGLDSSGFQQKVKSSEEESVAPSGGSESEEKKDSEQELTDEQNREEVVTEAREETKDKSEQEGEKEKEDKGYEKKATQKILIPGGPKFSQLSKIAYVSFQDCECNGHSNRCSYIDFINVVTCVSCKHNTRGQNCQYCRLSYYRNASLALDDENVCVECQCDPEGSSSPHCSDSGFCSCKVGATGRRCDDCLPGYTRRGGGAGCTVNMCDNERLVCRNGGTCVDFQRCICPDSFTGAFCEQTVCLKKTACLDNAEGSSSPLTSHLYLLTFSLIASTFC</sequence>
<dbReference type="Pfam" id="PF07974">
    <property type="entry name" value="EGF_2"/>
    <property type="match status" value="1"/>
</dbReference>
<dbReference type="PROSITE" id="PS50027">
    <property type="entry name" value="EGF_LAM_2"/>
    <property type="match status" value="1"/>
</dbReference>
<keyword evidence="4 7" id="KW-1015">Disulfide bond</keyword>
<accession>A0AAQ5ZSN9</accession>
<dbReference type="Ensembl" id="ENSAOCT00000081832.1">
    <property type="protein sequence ID" value="ENSAOCP00000068114.1"/>
    <property type="gene ID" value="ENSAOCG00000025159.1"/>
</dbReference>
<evidence type="ECO:0000256" key="7">
    <source>
        <dbReference type="PROSITE-ProRule" id="PRU00076"/>
    </source>
</evidence>
<feature type="compositionally biased region" description="Low complexity" evidence="9">
    <location>
        <begin position="351"/>
        <end position="376"/>
    </location>
</feature>
<dbReference type="RefSeq" id="XP_054867754.1">
    <property type="nucleotide sequence ID" value="XM_055011779.1"/>
</dbReference>
<evidence type="ECO:0000256" key="2">
    <source>
        <dbReference type="ARBA" id="ARBA00022729"/>
    </source>
</evidence>
<dbReference type="PROSITE" id="PS51117">
    <property type="entry name" value="LAMININ_NTER"/>
    <property type="match status" value="1"/>
</dbReference>
<feature type="compositionally biased region" description="Low complexity" evidence="9">
    <location>
        <begin position="593"/>
        <end position="604"/>
    </location>
</feature>
<dbReference type="CDD" id="cd00054">
    <property type="entry name" value="EGF_CA"/>
    <property type="match status" value="1"/>
</dbReference>
<feature type="compositionally biased region" description="Pro residues" evidence="9">
    <location>
        <begin position="853"/>
        <end position="884"/>
    </location>
</feature>
<feature type="disulfide bond" evidence="7">
    <location>
        <begin position="1392"/>
        <end position="1401"/>
    </location>
</feature>
<feature type="compositionally biased region" description="Low complexity" evidence="9">
    <location>
        <begin position="974"/>
        <end position="996"/>
    </location>
</feature>
<feature type="chain" id="PRO_5043523735" description="Netrin G2" evidence="10">
    <location>
        <begin position="20"/>
        <end position="1440"/>
    </location>
</feature>
<feature type="region of interest" description="Disordered" evidence="9">
    <location>
        <begin position="593"/>
        <end position="624"/>
    </location>
</feature>
<reference evidence="14" key="3">
    <citation type="submission" date="2025-09" db="UniProtKB">
        <authorList>
            <consortium name="Ensembl"/>
        </authorList>
    </citation>
    <scope>IDENTIFICATION</scope>
</reference>
<dbReference type="InterPro" id="IPR013111">
    <property type="entry name" value="EGF_extracell"/>
</dbReference>
<evidence type="ECO:0000256" key="4">
    <source>
        <dbReference type="ARBA" id="ARBA00023157"/>
    </source>
</evidence>
<dbReference type="PROSITE" id="PS01248">
    <property type="entry name" value="EGF_LAM_1"/>
    <property type="match status" value="1"/>
</dbReference>
<evidence type="ECO:0000259" key="11">
    <source>
        <dbReference type="PROSITE" id="PS50026"/>
    </source>
</evidence>
<feature type="region of interest" description="Disordered" evidence="9">
    <location>
        <begin position="758"/>
        <end position="1240"/>
    </location>
</feature>
<dbReference type="Pfam" id="PF00055">
    <property type="entry name" value="Laminin_N"/>
    <property type="match status" value="1"/>
</dbReference>
<reference evidence="14 15" key="1">
    <citation type="submission" date="2022-01" db="EMBL/GenBank/DDBJ databases">
        <title>A chromosome-scale genome assembly of the false clownfish, Amphiprion ocellaris.</title>
        <authorList>
            <person name="Ryu T."/>
        </authorList>
    </citation>
    <scope>NUCLEOTIDE SEQUENCE [LARGE SCALE GENOMIC DNA]</scope>
</reference>
<feature type="region of interest" description="Disordered" evidence="9">
    <location>
        <begin position="332"/>
        <end position="376"/>
    </location>
</feature>
<keyword evidence="6 8" id="KW-0424">Laminin EGF-like domain</keyword>
<dbReference type="PANTHER" id="PTHR10574">
    <property type="entry name" value="NETRIN/LAMININ-RELATED"/>
    <property type="match status" value="1"/>
</dbReference>
<dbReference type="PANTHER" id="PTHR10574:SF27">
    <property type="entry name" value="NETRIN-G2"/>
    <property type="match status" value="1"/>
</dbReference>
<feature type="compositionally biased region" description="Pro residues" evidence="9">
    <location>
        <begin position="759"/>
        <end position="791"/>
    </location>
</feature>
<feature type="domain" description="Laminin EGF-like" evidence="12">
    <location>
        <begin position="1321"/>
        <end position="1368"/>
    </location>
</feature>
<feature type="compositionally biased region" description="Low complexity" evidence="9">
    <location>
        <begin position="687"/>
        <end position="700"/>
    </location>
</feature>
<evidence type="ECO:0000256" key="5">
    <source>
        <dbReference type="ARBA" id="ARBA00023180"/>
    </source>
</evidence>
<keyword evidence="3" id="KW-0677">Repeat</keyword>
<dbReference type="InterPro" id="IPR008211">
    <property type="entry name" value="Laminin_N"/>
</dbReference>
<evidence type="ECO:0000256" key="10">
    <source>
        <dbReference type="SAM" id="SignalP"/>
    </source>
</evidence>
<dbReference type="Proteomes" id="UP001501940">
    <property type="component" value="Chromosome 6"/>
</dbReference>
<keyword evidence="15" id="KW-1185">Reference proteome</keyword>
<feature type="compositionally biased region" description="Pro residues" evidence="9">
    <location>
        <begin position="912"/>
        <end position="928"/>
    </location>
</feature>
<dbReference type="Gene3D" id="2.60.120.260">
    <property type="entry name" value="Galactose-binding domain-like"/>
    <property type="match status" value="1"/>
</dbReference>
<protein>
    <recommendedName>
        <fullName evidence="16">Netrin G2</fullName>
    </recommendedName>
</protein>
<dbReference type="Pfam" id="PF00053">
    <property type="entry name" value="EGF_laminin"/>
    <property type="match status" value="2"/>
</dbReference>
<organism evidence="14 15">
    <name type="scientific">Amphiprion ocellaris</name>
    <name type="common">Clown anemonefish</name>
    <dbReference type="NCBI Taxonomy" id="80972"/>
    <lineage>
        <taxon>Eukaryota</taxon>
        <taxon>Metazoa</taxon>
        <taxon>Chordata</taxon>
        <taxon>Craniata</taxon>
        <taxon>Vertebrata</taxon>
        <taxon>Euteleostomi</taxon>
        <taxon>Actinopterygii</taxon>
        <taxon>Neopterygii</taxon>
        <taxon>Teleostei</taxon>
        <taxon>Neoteleostei</taxon>
        <taxon>Acanthomorphata</taxon>
        <taxon>Ovalentaria</taxon>
        <taxon>Pomacentridae</taxon>
        <taxon>Amphiprion</taxon>
    </lineage>
</organism>
<dbReference type="GO" id="GO:0009887">
    <property type="term" value="P:animal organ morphogenesis"/>
    <property type="evidence" value="ECO:0007669"/>
    <property type="project" value="TreeGrafter"/>
</dbReference>
<evidence type="ECO:0000256" key="9">
    <source>
        <dbReference type="SAM" id="MobiDB-lite"/>
    </source>
</evidence>
<feature type="compositionally biased region" description="Low complexity" evidence="9">
    <location>
        <begin position="735"/>
        <end position="745"/>
    </location>
</feature>
<keyword evidence="2 10" id="KW-0732">Signal</keyword>
<dbReference type="SMART" id="SM00181">
    <property type="entry name" value="EGF"/>
    <property type="match status" value="3"/>
</dbReference>
<evidence type="ECO:0000313" key="15">
    <source>
        <dbReference type="Proteomes" id="UP001501940"/>
    </source>
</evidence>
<reference evidence="14" key="2">
    <citation type="submission" date="2025-08" db="UniProtKB">
        <authorList>
            <consortium name="Ensembl"/>
        </authorList>
    </citation>
    <scope>IDENTIFICATION</scope>
</reference>
<dbReference type="RefSeq" id="XP_054867755.1">
    <property type="nucleotide sequence ID" value="XM_055011780.1"/>
</dbReference>
<feature type="disulfide bond" evidence="8">
    <location>
        <begin position="1341"/>
        <end position="1350"/>
    </location>
</feature>
<dbReference type="GeneTree" id="ENSGT00940000153601"/>
<evidence type="ECO:0000256" key="3">
    <source>
        <dbReference type="ARBA" id="ARBA00022737"/>
    </source>
</evidence>
<proteinExistence type="predicted"/>
<dbReference type="InterPro" id="IPR050440">
    <property type="entry name" value="Laminin/Netrin_ECM"/>
</dbReference>
<comment type="caution">
    <text evidence="7">Lacks conserved residue(s) required for the propagation of feature annotation.</text>
</comment>
<dbReference type="RefSeq" id="XP_035812963.2">
    <property type="nucleotide sequence ID" value="XM_035957070.2"/>
</dbReference>
<feature type="compositionally biased region" description="Polar residues" evidence="9">
    <location>
        <begin position="677"/>
        <end position="686"/>
    </location>
</feature>
<keyword evidence="1 7" id="KW-0245">EGF-like domain</keyword>
<dbReference type="RefSeq" id="XP_035812965.2">
    <property type="nucleotide sequence ID" value="XM_035957072.2"/>
</dbReference>
<feature type="compositionally biased region" description="Low complexity" evidence="9">
    <location>
        <begin position="931"/>
        <end position="940"/>
    </location>
</feature>
<dbReference type="FunFam" id="2.60.120.260:FF:000005">
    <property type="entry name" value="Netrin G1"/>
    <property type="match status" value="1"/>
</dbReference>
<feature type="compositionally biased region" description="Basic and acidic residues" evidence="9">
    <location>
        <begin position="1191"/>
        <end position="1239"/>
    </location>
</feature>
<feature type="domain" description="Laminin N-terminal" evidence="13">
    <location>
        <begin position="37"/>
        <end position="288"/>
    </location>
</feature>
<evidence type="ECO:0000256" key="1">
    <source>
        <dbReference type="ARBA" id="ARBA00022536"/>
    </source>
</evidence>
<dbReference type="InterPro" id="IPR002049">
    <property type="entry name" value="LE_dom"/>
</dbReference>
<evidence type="ECO:0000313" key="14">
    <source>
        <dbReference type="Ensembl" id="ENSAOCP00000068114.1"/>
    </source>
</evidence>
<dbReference type="Pfam" id="PF24973">
    <property type="entry name" value="EGF_LMN_ATRN"/>
    <property type="match status" value="1"/>
</dbReference>
<evidence type="ECO:0000259" key="13">
    <source>
        <dbReference type="PROSITE" id="PS51117"/>
    </source>
</evidence>
<feature type="domain" description="EGF-like" evidence="11">
    <location>
        <begin position="1367"/>
        <end position="1402"/>
    </location>
</feature>
<dbReference type="GeneID" id="111581606"/>
<feature type="compositionally biased region" description="Polar residues" evidence="9">
    <location>
        <begin position="1132"/>
        <end position="1156"/>
    </location>
</feature>
<feature type="compositionally biased region" description="Pro residues" evidence="9">
    <location>
        <begin position="830"/>
        <end position="845"/>
    </location>
</feature>
<dbReference type="GO" id="GO:0009888">
    <property type="term" value="P:tissue development"/>
    <property type="evidence" value="ECO:0007669"/>
    <property type="project" value="TreeGrafter"/>
</dbReference>
<dbReference type="CTD" id="560014"/>
<dbReference type="RefSeq" id="XP_035812964.2">
    <property type="nucleotide sequence ID" value="XM_035957071.2"/>
</dbReference>
<feature type="compositionally biased region" description="Pro residues" evidence="9">
    <location>
        <begin position="894"/>
        <end position="903"/>
    </location>
</feature>
<name>A0AAQ5ZSN9_AMPOC</name>
<feature type="signal peptide" evidence="10">
    <location>
        <begin position="1"/>
        <end position="19"/>
    </location>
</feature>